<keyword evidence="3" id="KW-0401">Integrin</keyword>
<dbReference type="SUPFAM" id="SSF69318">
    <property type="entry name" value="Integrin alpha N-terminal domain"/>
    <property type="match status" value="1"/>
</dbReference>
<sequence>MISALLFIAAFITYINSQVVDVKNPVVILDGGNSTENNLFGYSLAFIKGRFGGISFEQDQNSQVHGTLFIGAPKETRLSRNSGVIWGCQFSENAQVACSILSGISNKGPMAEPACRRQKASEYFEKENTQWIGASLAATNEHLFACAPRWKLNGYLQALRTCSSDTAMLGACYKATSVTGESTVLGPYFLVNNFDSVTNAEYGLSSHVTHSQSFLVGAPYGGLWSDNNPGMYVEHIKRNEYNRERTLIHHANSEGSHSLLGYSITSGRTGAGGVSREYVAVGAPRSNELAGSVLINSLGLFSPALRIIGEGFGSFFGYALATANLDGDENGRDELLVGAPFFTPDFNSGNNFDSGCVFVYAIDLDLRSHQQIAKICLEKISKRARLGAAIVNLGDMNFDNNEDFAVAAPYHDDGVGTVFIYYGGSPLSTKPAQIVSGKGLNVPNLRGFGTHLLGEKLDIDGNGTPDLAVSSFESNHVVVLRTRPIAIASIKLSFHSADSTENEAKIYKLLPSPTLNRFRVRVCVTFTFSVLQPNENLLESWMKFELDKRIELIDNDGNYERKYNFSSTGENCLDVYLRVKKEFLGESSEIPVQFRAGLYYNATEPRISQPVQQAVLNLSQAHHEDFNFQRAFKYTNYFLPWPIPLTFSDWEKLEIAEDNCDSDGIPGCDPKLKLNLTVHLEDKENPNRNPLDHSLVMRVGQTDKLLLQIILKNYGETAYRPSIRVSAKFTEGFELPQFGWQWQVHESSGKTERISVNLPKMFGNLVNLQVLRRSRPLQYNAHTVYELLMTDLDQIKVKDNLKGKLEFQVEAFPEGQETKEKVVDRVGILMEAKVNIEIKAVSTSKTQTDIDPRSNQVDFVQLFILKNTGFSSTTLEKVKAEILIPTHLPFDKNWVQVIAVVILPSIRR</sequence>
<dbReference type="PANTHER" id="PTHR23220">
    <property type="entry name" value="INTEGRIN ALPHA"/>
    <property type="match status" value="1"/>
</dbReference>
<feature type="chain" id="PRO_5044998617" description="Integrin alpha-2 domain-containing protein" evidence="3">
    <location>
        <begin position="18"/>
        <end position="908"/>
    </location>
</feature>
<evidence type="ECO:0000313" key="5">
    <source>
        <dbReference type="Proteomes" id="UP001642540"/>
    </source>
</evidence>
<dbReference type="InterPro" id="IPR028994">
    <property type="entry name" value="Integrin_alpha_N"/>
</dbReference>
<feature type="repeat" description="FG-GAP" evidence="2">
    <location>
        <begin position="302"/>
        <end position="369"/>
    </location>
</feature>
<dbReference type="InterPro" id="IPR013519">
    <property type="entry name" value="Int_alpha_beta-p"/>
</dbReference>
<dbReference type="PROSITE" id="PS51470">
    <property type="entry name" value="FG_GAP"/>
    <property type="match status" value="1"/>
</dbReference>
<organism evidence="4 5">
    <name type="scientific">Orchesella dallaii</name>
    <dbReference type="NCBI Taxonomy" id="48710"/>
    <lineage>
        <taxon>Eukaryota</taxon>
        <taxon>Metazoa</taxon>
        <taxon>Ecdysozoa</taxon>
        <taxon>Arthropoda</taxon>
        <taxon>Hexapoda</taxon>
        <taxon>Collembola</taxon>
        <taxon>Entomobryomorpha</taxon>
        <taxon>Entomobryoidea</taxon>
        <taxon>Orchesellidae</taxon>
        <taxon>Orchesellinae</taxon>
        <taxon>Orchesella</taxon>
    </lineage>
</organism>
<name>A0ABP1QYS2_9HEXA</name>
<dbReference type="EMBL" id="CAXLJM020000050">
    <property type="protein sequence ID" value="CAL8114702.1"/>
    <property type="molecule type" value="Genomic_DNA"/>
</dbReference>
<evidence type="ECO:0000256" key="1">
    <source>
        <dbReference type="ARBA" id="ARBA00023180"/>
    </source>
</evidence>
<evidence type="ECO:0008006" key="6">
    <source>
        <dbReference type="Google" id="ProtNLM"/>
    </source>
</evidence>
<keyword evidence="3" id="KW-0675">Receptor</keyword>
<comment type="caution">
    <text evidence="4">The sequence shown here is derived from an EMBL/GenBank/DDBJ whole genome shotgun (WGS) entry which is preliminary data.</text>
</comment>
<gene>
    <name evidence="4" type="ORF">ODALV1_LOCUS16575</name>
</gene>
<keyword evidence="3" id="KW-0732">Signal</keyword>
<dbReference type="SMART" id="SM00191">
    <property type="entry name" value="Int_alpha"/>
    <property type="match status" value="4"/>
</dbReference>
<keyword evidence="5" id="KW-1185">Reference proteome</keyword>
<keyword evidence="3" id="KW-0130">Cell adhesion</keyword>
<dbReference type="Proteomes" id="UP001642540">
    <property type="component" value="Unassembled WGS sequence"/>
</dbReference>
<dbReference type="PANTHER" id="PTHR23220:SF83">
    <property type="entry name" value="INTEGRIN ALPHA-PS3-RELATED"/>
    <property type="match status" value="1"/>
</dbReference>
<keyword evidence="1" id="KW-0325">Glycoprotein</keyword>
<evidence type="ECO:0000313" key="4">
    <source>
        <dbReference type="EMBL" id="CAL8114702.1"/>
    </source>
</evidence>
<accession>A0ABP1QYS2</accession>
<comment type="similarity">
    <text evidence="3">Belongs to the integrin alpha chain family.</text>
</comment>
<feature type="signal peptide" evidence="3">
    <location>
        <begin position="1"/>
        <end position="17"/>
    </location>
</feature>
<evidence type="ECO:0000256" key="2">
    <source>
        <dbReference type="PROSITE-ProRule" id="PRU00803"/>
    </source>
</evidence>
<protein>
    <recommendedName>
        <fullName evidence="6">Integrin alpha-2 domain-containing protein</fullName>
    </recommendedName>
</protein>
<reference evidence="4 5" key="1">
    <citation type="submission" date="2024-08" db="EMBL/GenBank/DDBJ databases">
        <authorList>
            <person name="Cucini C."/>
            <person name="Frati F."/>
        </authorList>
    </citation>
    <scope>NUCLEOTIDE SEQUENCE [LARGE SCALE GENOMIC DNA]</scope>
</reference>
<evidence type="ECO:0000256" key="3">
    <source>
        <dbReference type="RuleBase" id="RU003762"/>
    </source>
</evidence>
<dbReference type="PRINTS" id="PR01185">
    <property type="entry name" value="INTEGRINA"/>
</dbReference>
<dbReference type="InterPro" id="IPR000413">
    <property type="entry name" value="Integrin_alpha"/>
</dbReference>
<proteinExistence type="inferred from homology"/>
<comment type="subcellular location">
    <subcellularLocation>
        <location evidence="3">Membrane</location>
        <topology evidence="3">Single-pass type I membrane protein</topology>
    </subcellularLocation>
</comment>
<dbReference type="Gene3D" id="2.130.10.130">
    <property type="entry name" value="Integrin alpha, N-terminal"/>
    <property type="match status" value="1"/>
</dbReference>